<dbReference type="AlphaFoldDB" id="A0A2T0REU9"/>
<dbReference type="Gene3D" id="3.30.70.1230">
    <property type="entry name" value="Nucleotide cyclase"/>
    <property type="match status" value="1"/>
</dbReference>
<feature type="region of interest" description="Disordered" evidence="1">
    <location>
        <begin position="195"/>
        <end position="226"/>
    </location>
</feature>
<dbReference type="SUPFAM" id="SSF55073">
    <property type="entry name" value="Nucleotide cyclase"/>
    <property type="match status" value="1"/>
</dbReference>
<comment type="caution">
    <text evidence="2">The sequence shown here is derived from an EMBL/GenBank/DDBJ whole genome shotgun (WGS) entry which is preliminary data.</text>
</comment>
<proteinExistence type="predicted"/>
<gene>
    <name evidence="2" type="ORF">CLV70_12920</name>
</gene>
<dbReference type="RefSeq" id="WP_106130925.1">
    <property type="nucleotide sequence ID" value="NZ_PVZG01000029.1"/>
</dbReference>
<accession>A0A2T0REU9</accession>
<dbReference type="Proteomes" id="UP000239209">
    <property type="component" value="Unassembled WGS sequence"/>
</dbReference>
<evidence type="ECO:0000256" key="1">
    <source>
        <dbReference type="SAM" id="MobiDB-lite"/>
    </source>
</evidence>
<evidence type="ECO:0000313" key="2">
    <source>
        <dbReference type="EMBL" id="PRY19724.1"/>
    </source>
</evidence>
<reference evidence="2 3" key="1">
    <citation type="submission" date="2018-03" db="EMBL/GenBank/DDBJ databases">
        <title>Genomic Encyclopedia of Archaeal and Bacterial Type Strains, Phase II (KMG-II): from individual species to whole genera.</title>
        <authorList>
            <person name="Goeker M."/>
        </authorList>
    </citation>
    <scope>NUCLEOTIDE SEQUENCE [LARGE SCALE GENOMIC DNA]</scope>
    <source>
        <strain evidence="2 3">DSM 45348</strain>
    </source>
</reference>
<dbReference type="InterPro" id="IPR029787">
    <property type="entry name" value="Nucleotide_cyclase"/>
</dbReference>
<protein>
    <recommendedName>
        <fullName evidence="4">Class 3 adenylate cyclase</fullName>
    </recommendedName>
</protein>
<name>A0A2T0REU9_9ACTN</name>
<dbReference type="EMBL" id="PVZG01000029">
    <property type="protein sequence ID" value="PRY19724.1"/>
    <property type="molecule type" value="Genomic_DNA"/>
</dbReference>
<dbReference type="OrthoDB" id="3482507at2"/>
<evidence type="ECO:0000313" key="3">
    <source>
        <dbReference type="Proteomes" id="UP000239209"/>
    </source>
</evidence>
<sequence>MPEPAFGAIALVDVEGFGKRPNPVQRQVRADLYEVVRNALTEAGLDPSRIAQEDRGDGILMIDPDVSVLRLAGRFVRELDDGLREKARTSAPIARIRLRVAVHQGMVEHDGEGWVGTAVNTTARLVDAPQLKAALTAGDRANLALIVSGQVFEDVIRHDYRSVDSSTFERVTIDAKELCAEPAWIQVPGYSYPPGVTPAPAPEPPPQKAEQPERKKKRPAQSGIIFNDSTVDVAGDLVNKKIVKGGGR</sequence>
<feature type="compositionally biased region" description="Pro residues" evidence="1">
    <location>
        <begin position="195"/>
        <end position="207"/>
    </location>
</feature>
<organism evidence="2 3">
    <name type="scientific">Pseudosporangium ferrugineum</name>
    <dbReference type="NCBI Taxonomy" id="439699"/>
    <lineage>
        <taxon>Bacteria</taxon>
        <taxon>Bacillati</taxon>
        <taxon>Actinomycetota</taxon>
        <taxon>Actinomycetes</taxon>
        <taxon>Micromonosporales</taxon>
        <taxon>Micromonosporaceae</taxon>
        <taxon>Pseudosporangium</taxon>
    </lineage>
</organism>
<evidence type="ECO:0008006" key="4">
    <source>
        <dbReference type="Google" id="ProtNLM"/>
    </source>
</evidence>
<keyword evidence="3" id="KW-1185">Reference proteome</keyword>